<dbReference type="AlphaFoldDB" id="A0A9P1BIR3"/>
<keyword evidence="3" id="KW-0812">Transmembrane</keyword>
<keyword evidence="7" id="KW-0732">Signal</keyword>
<accession>A0A9P1BIR3</accession>
<comment type="caution">
    <text evidence="8">The sequence shown here is derived from an EMBL/GenBank/DDBJ whole genome shotgun (WGS) entry which is preliminary data.</text>
</comment>
<evidence type="ECO:0000256" key="4">
    <source>
        <dbReference type="ARBA" id="ARBA00022968"/>
    </source>
</evidence>
<comment type="similarity">
    <text evidence="2">Belongs to the glycosyltransferase 31 family. Beta3-Gal-T subfamily.</text>
</comment>
<dbReference type="Gene3D" id="3.90.550.50">
    <property type="match status" value="1"/>
</dbReference>
<evidence type="ECO:0000256" key="2">
    <source>
        <dbReference type="ARBA" id="ARBA00006462"/>
    </source>
</evidence>
<reference evidence="9" key="2">
    <citation type="submission" date="2024-04" db="EMBL/GenBank/DDBJ databases">
        <authorList>
            <person name="Chen Y."/>
            <person name="Shah S."/>
            <person name="Dougan E. K."/>
            <person name="Thang M."/>
            <person name="Chan C."/>
        </authorList>
    </citation>
    <scope>NUCLEOTIDE SEQUENCE [LARGE SCALE GENOMIC DNA]</scope>
</reference>
<proteinExistence type="inferred from homology"/>
<organism evidence="8">
    <name type="scientific">Cladocopium goreaui</name>
    <dbReference type="NCBI Taxonomy" id="2562237"/>
    <lineage>
        <taxon>Eukaryota</taxon>
        <taxon>Sar</taxon>
        <taxon>Alveolata</taxon>
        <taxon>Dinophyceae</taxon>
        <taxon>Suessiales</taxon>
        <taxon>Symbiodiniaceae</taxon>
        <taxon>Cladocopium</taxon>
    </lineage>
</organism>
<name>A0A9P1BIR3_9DINO</name>
<dbReference type="EMBL" id="CAMXCT010000059">
    <property type="protein sequence ID" value="CAI3973223.1"/>
    <property type="molecule type" value="Genomic_DNA"/>
</dbReference>
<dbReference type="EMBL" id="CAMXCT030000059">
    <property type="protein sequence ID" value="CAL4760535.1"/>
    <property type="molecule type" value="Genomic_DNA"/>
</dbReference>
<evidence type="ECO:0000313" key="11">
    <source>
        <dbReference type="Proteomes" id="UP001152797"/>
    </source>
</evidence>
<dbReference type="GO" id="GO:0016020">
    <property type="term" value="C:membrane"/>
    <property type="evidence" value="ECO:0007669"/>
    <property type="project" value="UniProtKB-SubCell"/>
</dbReference>
<dbReference type="Proteomes" id="UP001152797">
    <property type="component" value="Unassembled WGS sequence"/>
</dbReference>
<evidence type="ECO:0000256" key="6">
    <source>
        <dbReference type="ARBA" id="ARBA00023136"/>
    </source>
</evidence>
<evidence type="ECO:0000313" key="8">
    <source>
        <dbReference type="EMBL" id="CAI3973223.1"/>
    </source>
</evidence>
<evidence type="ECO:0000256" key="3">
    <source>
        <dbReference type="ARBA" id="ARBA00022692"/>
    </source>
</evidence>
<protein>
    <submittedName>
        <fullName evidence="10">Heat shock 70 kDa protein</fullName>
    </submittedName>
</protein>
<reference evidence="8" key="1">
    <citation type="submission" date="2022-10" db="EMBL/GenBank/DDBJ databases">
        <authorList>
            <person name="Chen Y."/>
            <person name="Dougan E. K."/>
            <person name="Chan C."/>
            <person name="Rhodes N."/>
            <person name="Thang M."/>
        </authorList>
    </citation>
    <scope>NUCLEOTIDE SEQUENCE</scope>
</reference>
<evidence type="ECO:0000256" key="5">
    <source>
        <dbReference type="ARBA" id="ARBA00022989"/>
    </source>
</evidence>
<evidence type="ECO:0000256" key="1">
    <source>
        <dbReference type="ARBA" id="ARBA00004606"/>
    </source>
</evidence>
<evidence type="ECO:0000256" key="7">
    <source>
        <dbReference type="SAM" id="SignalP"/>
    </source>
</evidence>
<comment type="subcellular location">
    <subcellularLocation>
        <location evidence="1">Membrane</location>
        <topology evidence="1">Single-pass type II membrane protein</topology>
    </subcellularLocation>
</comment>
<evidence type="ECO:0000313" key="9">
    <source>
        <dbReference type="EMBL" id="CAL1126598.1"/>
    </source>
</evidence>
<dbReference type="GO" id="GO:0016263">
    <property type="term" value="F:glycoprotein-N-acetylgalactosamine 3-beta-galactosyltransferase activity"/>
    <property type="evidence" value="ECO:0007669"/>
    <property type="project" value="TreeGrafter"/>
</dbReference>
<dbReference type="PANTHER" id="PTHR23033:SF14">
    <property type="entry name" value="GLYCOPROTEIN-N-ACETYLGALACTOSAMINE 3-BETA-GALACTOSYLTRANSFERASE 1-RELATED"/>
    <property type="match status" value="1"/>
</dbReference>
<keyword evidence="11" id="KW-1185">Reference proteome</keyword>
<dbReference type="OrthoDB" id="409540at2759"/>
<sequence>MLTLLRMCLLTTTTALDCWTKDLTPDRCCPMNDDTHSCFGGPFTHRICCTSPTPVLSGCSCTSFYLQEAAAFLLSIRGNYISPAEVNGWDWKYHPTNCDSGSLRAALARASKRTDDECVNLEKLHYLVSCGLRTGWWLQDNLAIDEFWNEIMTLSIKLLSSTCHGLLSPQEVFHNYRRFQGTYLSNSEFWKSRSFEWQRSGSLETPTSDPRCNGVTFRRPTVHCAVMGRLPEEIALARSIMQTWGRDCDSIQMYVAQVPMGATTWQDRRSGIQVMNLARRYPVLQRHPDQVGHFSGDLQFMKSKFQTTNLIRKTLAMWHWVGTQGPPSDFVCRLDPDTLFLVDRFRTYLHRHCLRKNSMVYLGQVLHYMQRHVGAFPDGGSGICLPWKATQKFASLLEERVHQYAGGDQATGLPESCQMLPGHFDDVVTGLCFQIMDLLPHHALQSSSGQYLFNGDMVPQHTTGTLNGSFANWSFFRRLHHLFQCETHCEDCSCSSINPEFWVDEKTAITFHRYKNATGMRLAYHQLRAL</sequence>
<feature type="chain" id="PRO_5043269485" evidence="7">
    <location>
        <begin position="16"/>
        <end position="530"/>
    </location>
</feature>
<dbReference type="InterPro" id="IPR026050">
    <property type="entry name" value="C1GALT1/C1GALT1_chp1"/>
</dbReference>
<keyword evidence="6" id="KW-0472">Membrane</keyword>
<keyword evidence="4" id="KW-0735">Signal-anchor</keyword>
<evidence type="ECO:0000313" key="10">
    <source>
        <dbReference type="EMBL" id="CAL4760535.1"/>
    </source>
</evidence>
<gene>
    <name evidence="8" type="ORF">C1SCF055_LOCUS1744</name>
</gene>
<feature type="signal peptide" evidence="7">
    <location>
        <begin position="1"/>
        <end position="15"/>
    </location>
</feature>
<keyword evidence="10" id="KW-0346">Stress response</keyword>
<keyword evidence="5" id="KW-1133">Transmembrane helix</keyword>
<dbReference type="PANTHER" id="PTHR23033">
    <property type="entry name" value="BETA1,3-GALACTOSYLTRANSFERASE"/>
    <property type="match status" value="1"/>
</dbReference>
<dbReference type="EMBL" id="CAMXCT020000059">
    <property type="protein sequence ID" value="CAL1126598.1"/>
    <property type="molecule type" value="Genomic_DNA"/>
</dbReference>